<protein>
    <submittedName>
        <fullName evidence="5">IS66 family transposase</fullName>
    </submittedName>
</protein>
<keyword evidence="6" id="KW-1185">Reference proteome</keyword>
<dbReference type="OrthoDB" id="9794514at2"/>
<dbReference type="InterPro" id="IPR004291">
    <property type="entry name" value="Transposase_IS66_central"/>
</dbReference>
<feature type="domain" description="Transposase IS66 central" evidence="2">
    <location>
        <begin position="168"/>
        <end position="451"/>
    </location>
</feature>
<accession>A0A4V3AT79</accession>
<feature type="region of interest" description="Disordered" evidence="1">
    <location>
        <begin position="59"/>
        <end position="80"/>
    </location>
</feature>
<dbReference type="InterPro" id="IPR024463">
    <property type="entry name" value="Transposase_TnpC_homeodom"/>
</dbReference>
<reference evidence="5 6" key="1">
    <citation type="submission" date="2019-03" db="EMBL/GenBank/DDBJ databases">
        <title>Sapientia aquatica gen. nov., sp. nov., isolated from a crater lake.</title>
        <authorList>
            <person name="Felfoldi T."/>
            <person name="Szabo A."/>
            <person name="Toth E."/>
            <person name="Schumann P."/>
            <person name="Keki Z."/>
            <person name="Marialigeti K."/>
            <person name="Mathe I."/>
        </authorList>
    </citation>
    <scope>NUCLEOTIDE SEQUENCE [LARGE SCALE GENOMIC DNA]</scope>
    <source>
        <strain evidence="5 6">SA-152</strain>
    </source>
</reference>
<dbReference type="PANTHER" id="PTHR33678:SF1">
    <property type="entry name" value="BLL1576 PROTEIN"/>
    <property type="match status" value="1"/>
</dbReference>
<dbReference type="Pfam" id="PF13817">
    <property type="entry name" value="DDE_Tnp_IS66_C"/>
    <property type="match status" value="1"/>
</dbReference>
<evidence type="ECO:0000313" key="6">
    <source>
        <dbReference type="Proteomes" id="UP000294829"/>
    </source>
</evidence>
<evidence type="ECO:0000259" key="4">
    <source>
        <dbReference type="Pfam" id="PF13817"/>
    </source>
</evidence>
<evidence type="ECO:0000259" key="3">
    <source>
        <dbReference type="Pfam" id="PF13007"/>
    </source>
</evidence>
<evidence type="ECO:0000313" key="5">
    <source>
        <dbReference type="EMBL" id="TDK58698.1"/>
    </source>
</evidence>
<dbReference type="InterPro" id="IPR039552">
    <property type="entry name" value="IS66_C"/>
</dbReference>
<feature type="domain" description="Transposase TnpC homeodomain" evidence="3">
    <location>
        <begin position="22"/>
        <end position="82"/>
    </location>
</feature>
<evidence type="ECO:0000256" key="1">
    <source>
        <dbReference type="SAM" id="MobiDB-lite"/>
    </source>
</evidence>
<dbReference type="NCBIfam" id="NF033517">
    <property type="entry name" value="transpos_IS66"/>
    <property type="match status" value="1"/>
</dbReference>
<comment type="caution">
    <text evidence="5">The sequence shown here is derived from an EMBL/GenBank/DDBJ whole genome shotgun (WGS) entry which is preliminary data.</text>
</comment>
<evidence type="ECO:0000259" key="2">
    <source>
        <dbReference type="Pfam" id="PF03050"/>
    </source>
</evidence>
<dbReference type="Proteomes" id="UP000294829">
    <property type="component" value="Unassembled WGS sequence"/>
</dbReference>
<dbReference type="InterPro" id="IPR052344">
    <property type="entry name" value="Transposase-related"/>
</dbReference>
<gene>
    <name evidence="5" type="ORF">E2I14_19145</name>
</gene>
<name>A0A4V3AT79_9BURK</name>
<proteinExistence type="predicted"/>
<dbReference type="Pfam" id="PF03050">
    <property type="entry name" value="DDE_Tnp_IS66"/>
    <property type="match status" value="1"/>
</dbReference>
<dbReference type="EMBL" id="SMYL01000036">
    <property type="protein sequence ID" value="TDK58698.1"/>
    <property type="molecule type" value="Genomic_DNA"/>
</dbReference>
<sequence length="514" mass="57567">MAALTPLEISNLLDSKDREIIQLRRQVAWFQRQIFGQKSERRLSGPEGEQGILGEAFSAIPDQSEPNKKTAVAGHVRESKQKPLDGADESALFFDEQKVPVQVVAIANPEIDGLDPADYEVIGEKVSHRLAQRPGSYVILKYVRPVIKRLDTQSISCPVAPVSVVDGSRADVSFIAGMIVDKFAYHQPLYRQHTKLTDSGIKVSRAWLTKLMPSAVALLEPIHDAQLDSIRSSRVRAMDETPIKAGRAGPGKMKAAYFWPVYGEQDEICFLFYPSRAGKHVQDALGLSSPLGAVLQTDGYAAYAQYAKKTGLTHAQCWAHARRKIYESQDMEPGPAAQALDWIGTLYRIESQIREQGLAGAAKQKLRQDQAKPIATQFFAWIEKQFDERGFLPSSPFLGALSYIRERRAGLEVYLDDPDVSIDTNHLERALRVIPMGRKNWLFSWTELGAKHIGIVQSLIVTCRLHDINPYDYFVDVLQRVSQHPASKVHELTPRLWKQHFAANPLRSDLHGVT</sequence>
<dbReference type="AlphaFoldDB" id="A0A4V3AT79"/>
<organism evidence="5 6">
    <name type="scientific">Sapientia aquatica</name>
    <dbReference type="NCBI Taxonomy" id="1549640"/>
    <lineage>
        <taxon>Bacteria</taxon>
        <taxon>Pseudomonadati</taxon>
        <taxon>Pseudomonadota</taxon>
        <taxon>Betaproteobacteria</taxon>
        <taxon>Burkholderiales</taxon>
        <taxon>Oxalobacteraceae</taxon>
        <taxon>Sapientia</taxon>
    </lineage>
</organism>
<dbReference type="PANTHER" id="PTHR33678">
    <property type="entry name" value="BLL1576 PROTEIN"/>
    <property type="match status" value="1"/>
</dbReference>
<dbReference type="Pfam" id="PF13007">
    <property type="entry name" value="LZ_Tnp_IS66"/>
    <property type="match status" value="1"/>
</dbReference>
<feature type="domain" description="Transposase IS66 C-terminal" evidence="4">
    <location>
        <begin position="458"/>
        <end position="494"/>
    </location>
</feature>